<evidence type="ECO:0000256" key="5">
    <source>
        <dbReference type="SAM" id="MobiDB-lite"/>
    </source>
</evidence>
<dbReference type="GO" id="GO:0009908">
    <property type="term" value="P:flower development"/>
    <property type="evidence" value="ECO:0007669"/>
    <property type="project" value="UniProtKB-KW"/>
</dbReference>
<evidence type="ECO:0000256" key="4">
    <source>
        <dbReference type="RuleBase" id="RU364012"/>
    </source>
</evidence>
<feature type="non-terminal residue" evidence="6">
    <location>
        <position position="1"/>
    </location>
</feature>
<dbReference type="AlphaFoldDB" id="A0A1D1YT02"/>
<protein>
    <recommendedName>
        <fullName evidence="4">FRIGIDA-like protein</fullName>
    </recommendedName>
</protein>
<dbReference type="EMBL" id="GDJX01010143">
    <property type="protein sequence ID" value="JAT57793.1"/>
    <property type="molecule type" value="Transcribed_RNA"/>
</dbReference>
<feature type="compositionally biased region" description="Basic residues" evidence="5">
    <location>
        <begin position="449"/>
        <end position="465"/>
    </location>
</feature>
<sequence length="577" mass="63293">VMFGESVCGVVQVIYPHAARTLLVLNPYSTLIRAGVHFLWLFALPPRSLGFSHFCSLSLSDMAMEAVPAIDRVQRAFEEMESQKTLIDNCTCHWRELSDHFSSLERSLAERTEALESRLRDLDAKTTQSLEALSGRESTIPSLESAAVALVEQRRDAVISEMESPPSPPPGGTPFDVPGALRGYCRRMDSVGLWRFMVSRRKDLSVLRREISDAVAESVDPPRLVLDAVEDFVEHQEGGAVADRCWACGMLLRSLFDAEGRKGPEVSSSIKQRAGVVAEAWKKKVDERGEAGTMGGAEAQMFLQLVVAFDAPSKIEEEFLRKLILEFASRKEIPKLAASLGLGEKLGDIIDELIKTGKEIEAVYLAHESGLTDKFAPVSLLKSYLQNSRKNATTILKNGNHSISATEESSIVELNAIRSIIRCVETLKLEEFTLDGLRKRAAMLEKAKADRKRAAASKSQNKRARAGGQSGFFRPTKATRTPNVSYPSSRRQPPTAHQIPGSRHPYNVSQGPYKGPTSAPYGGAYNRSPSVPQPYYVPDDMGGHGSSMQYGVPPVNYSGYDYSGGAATGQAPYPHQM</sequence>
<dbReference type="InterPro" id="IPR012474">
    <property type="entry name" value="Frigida"/>
</dbReference>
<keyword evidence="2 4" id="KW-0221">Differentiation</keyword>
<feature type="region of interest" description="Disordered" evidence="5">
    <location>
        <begin position="449"/>
        <end position="540"/>
    </location>
</feature>
<evidence type="ECO:0000256" key="3">
    <source>
        <dbReference type="ARBA" id="ARBA00023089"/>
    </source>
</evidence>
<evidence type="ECO:0000313" key="6">
    <source>
        <dbReference type="EMBL" id="JAT57793.1"/>
    </source>
</evidence>
<organism evidence="6">
    <name type="scientific">Anthurium amnicola</name>
    <dbReference type="NCBI Taxonomy" id="1678845"/>
    <lineage>
        <taxon>Eukaryota</taxon>
        <taxon>Viridiplantae</taxon>
        <taxon>Streptophyta</taxon>
        <taxon>Embryophyta</taxon>
        <taxon>Tracheophyta</taxon>
        <taxon>Spermatophyta</taxon>
        <taxon>Magnoliopsida</taxon>
        <taxon>Liliopsida</taxon>
        <taxon>Araceae</taxon>
        <taxon>Pothoideae</taxon>
        <taxon>Potheae</taxon>
        <taxon>Anthurium</taxon>
    </lineage>
</organism>
<comment type="similarity">
    <text evidence="1 4">Belongs to the Frigida family.</text>
</comment>
<gene>
    <name evidence="6" type="primary">FRI_7</name>
    <name evidence="6" type="ORF">g.6192</name>
</gene>
<dbReference type="PANTHER" id="PTHR31791:SF10">
    <property type="entry name" value="FRIGIDA-LIKE PROTEIN"/>
    <property type="match status" value="1"/>
</dbReference>
<feature type="compositionally biased region" description="Polar residues" evidence="5">
    <location>
        <begin position="478"/>
        <end position="492"/>
    </location>
</feature>
<dbReference type="PANTHER" id="PTHR31791">
    <property type="entry name" value="FRIGIDA-LIKE PROTEIN 3-RELATED"/>
    <property type="match status" value="1"/>
</dbReference>
<keyword evidence="3 4" id="KW-0287">Flowering</keyword>
<dbReference type="GO" id="GO:0030154">
    <property type="term" value="P:cell differentiation"/>
    <property type="evidence" value="ECO:0007669"/>
    <property type="project" value="UniProtKB-KW"/>
</dbReference>
<keyword evidence="4" id="KW-0217">Developmental protein</keyword>
<evidence type="ECO:0000256" key="1">
    <source>
        <dbReference type="ARBA" id="ARBA00008956"/>
    </source>
</evidence>
<accession>A0A1D1YT02</accession>
<reference evidence="6" key="1">
    <citation type="submission" date="2015-07" db="EMBL/GenBank/DDBJ databases">
        <title>Transcriptome Assembly of Anthurium amnicola.</title>
        <authorList>
            <person name="Suzuki J."/>
        </authorList>
    </citation>
    <scope>NUCLEOTIDE SEQUENCE</scope>
</reference>
<proteinExistence type="inferred from homology"/>
<evidence type="ECO:0000256" key="2">
    <source>
        <dbReference type="ARBA" id="ARBA00022782"/>
    </source>
</evidence>
<name>A0A1D1YT02_9ARAE</name>
<dbReference type="Pfam" id="PF07899">
    <property type="entry name" value="Frigida"/>
    <property type="match status" value="1"/>
</dbReference>